<dbReference type="EMBL" id="SLUI01000012">
    <property type="protein sequence ID" value="TCL35419.1"/>
    <property type="molecule type" value="Genomic_DNA"/>
</dbReference>
<accession>A0A4R1PY45</accession>
<comment type="subcellular location">
    <subcellularLocation>
        <location evidence="1">Cell membrane</location>
        <topology evidence="1">Multi-pass membrane protein</topology>
    </subcellularLocation>
</comment>
<keyword evidence="7 8" id="KW-0472">Membrane</keyword>
<feature type="transmembrane region" description="Helical" evidence="8">
    <location>
        <begin position="281"/>
        <end position="299"/>
    </location>
</feature>
<dbReference type="CDD" id="cd06550">
    <property type="entry name" value="TM_ABC_iron-siderophores_like"/>
    <property type="match status" value="1"/>
</dbReference>
<dbReference type="FunFam" id="1.10.3470.10:FF:000001">
    <property type="entry name" value="Vitamin B12 ABC transporter permease BtuC"/>
    <property type="match status" value="1"/>
</dbReference>
<dbReference type="Pfam" id="PF01032">
    <property type="entry name" value="FecCD"/>
    <property type="match status" value="1"/>
</dbReference>
<feature type="transmembrane region" description="Helical" evidence="8">
    <location>
        <begin position="198"/>
        <end position="217"/>
    </location>
</feature>
<dbReference type="RefSeq" id="WP_132082521.1">
    <property type="nucleotide sequence ID" value="NZ_DAMAKO010000009.1"/>
</dbReference>
<evidence type="ECO:0000256" key="5">
    <source>
        <dbReference type="ARBA" id="ARBA00022692"/>
    </source>
</evidence>
<evidence type="ECO:0000256" key="4">
    <source>
        <dbReference type="ARBA" id="ARBA00022475"/>
    </source>
</evidence>
<proteinExistence type="inferred from homology"/>
<comment type="similarity">
    <text evidence="2">Belongs to the binding-protein-dependent transport system permease family. FecCD subfamily.</text>
</comment>
<dbReference type="Gene3D" id="1.10.3470.10">
    <property type="entry name" value="ABC transporter involved in vitamin B12 uptake, BtuC"/>
    <property type="match status" value="1"/>
</dbReference>
<reference evidence="9 10" key="1">
    <citation type="submission" date="2019-03" db="EMBL/GenBank/DDBJ databases">
        <title>Genomic Encyclopedia of Type Strains, Phase IV (KMG-IV): sequencing the most valuable type-strain genomes for metagenomic binning, comparative biology and taxonomic classification.</title>
        <authorList>
            <person name="Goeker M."/>
        </authorList>
    </citation>
    <scope>NUCLEOTIDE SEQUENCE [LARGE SCALE GENOMIC DNA]</scope>
    <source>
        <strain evidence="9 10">DSM 15969</strain>
    </source>
</reference>
<evidence type="ECO:0000256" key="3">
    <source>
        <dbReference type="ARBA" id="ARBA00022448"/>
    </source>
</evidence>
<evidence type="ECO:0000313" key="9">
    <source>
        <dbReference type="EMBL" id="TCL35419.1"/>
    </source>
</evidence>
<keyword evidence="6 8" id="KW-1133">Transmembrane helix</keyword>
<gene>
    <name evidence="9" type="ORF">EV210_11278</name>
</gene>
<dbReference type="PANTHER" id="PTHR30472">
    <property type="entry name" value="FERRIC ENTEROBACTIN TRANSPORT SYSTEM PERMEASE PROTEIN"/>
    <property type="match status" value="1"/>
</dbReference>
<keyword evidence="10" id="KW-1185">Reference proteome</keyword>
<evidence type="ECO:0000256" key="7">
    <source>
        <dbReference type="ARBA" id="ARBA00023136"/>
    </source>
</evidence>
<feature type="transmembrane region" description="Helical" evidence="8">
    <location>
        <begin position="123"/>
        <end position="143"/>
    </location>
</feature>
<name>A0A4R1PY45_9FIRM</name>
<sequence length="339" mass="36181">MKQLLTRPLLLLSLALLLLAALALYMLTVGTAEVPAAAVFSVIVHKLFGLSTADISSTEQIIIWNIRWQRVALAMIVGCGLAVSGACFQTMFKNPLADPFVLGVSSGAALGAALSIVTRHTEFMIFMAFAGAILSLTLVYFFGQRSIHIRADQQLLLAGIACGAMLNAVLSALMALHSGQMQMILFWLMGSLTNYMDSLLPVLVIVALGLTTALLYARDLDILALGDEEARFLGVDVDKVKLFLLVSTTLMTGACVSVSGIIGFIGLIVPHLVRKLVGPEHFVLLPLSAVFGAVFLLVADGLTRLVPLMSGIPVGVVTALFGSPFFLYVLYTAGRRVQQ</sequence>
<dbReference type="GO" id="GO:0005886">
    <property type="term" value="C:plasma membrane"/>
    <property type="evidence" value="ECO:0007669"/>
    <property type="project" value="UniProtKB-SubCell"/>
</dbReference>
<dbReference type="PANTHER" id="PTHR30472:SF25">
    <property type="entry name" value="ABC TRANSPORTER PERMEASE PROTEIN MJ0876-RELATED"/>
    <property type="match status" value="1"/>
</dbReference>
<dbReference type="GO" id="GO:0022857">
    <property type="term" value="F:transmembrane transporter activity"/>
    <property type="evidence" value="ECO:0007669"/>
    <property type="project" value="InterPro"/>
</dbReference>
<comment type="caution">
    <text evidence="9">The sequence shown here is derived from an EMBL/GenBank/DDBJ whole genome shotgun (WGS) entry which is preliminary data.</text>
</comment>
<organism evidence="9 10">
    <name type="scientific">Anaerospora hongkongensis</name>
    <dbReference type="NCBI Taxonomy" id="244830"/>
    <lineage>
        <taxon>Bacteria</taxon>
        <taxon>Bacillati</taxon>
        <taxon>Bacillota</taxon>
        <taxon>Negativicutes</taxon>
        <taxon>Selenomonadales</taxon>
        <taxon>Sporomusaceae</taxon>
        <taxon>Anaerospora</taxon>
    </lineage>
</organism>
<feature type="transmembrane region" description="Helical" evidence="8">
    <location>
        <begin position="155"/>
        <end position="178"/>
    </location>
</feature>
<dbReference type="InterPro" id="IPR037294">
    <property type="entry name" value="ABC_BtuC-like"/>
</dbReference>
<evidence type="ECO:0000313" key="10">
    <source>
        <dbReference type="Proteomes" id="UP000295063"/>
    </source>
</evidence>
<feature type="transmembrane region" description="Helical" evidence="8">
    <location>
        <begin position="100"/>
        <end position="117"/>
    </location>
</feature>
<dbReference type="SUPFAM" id="SSF81345">
    <property type="entry name" value="ABC transporter involved in vitamin B12 uptake, BtuC"/>
    <property type="match status" value="1"/>
</dbReference>
<evidence type="ECO:0000256" key="1">
    <source>
        <dbReference type="ARBA" id="ARBA00004651"/>
    </source>
</evidence>
<keyword evidence="3" id="KW-0813">Transport</keyword>
<feature type="transmembrane region" description="Helical" evidence="8">
    <location>
        <begin position="242"/>
        <end position="269"/>
    </location>
</feature>
<dbReference type="Proteomes" id="UP000295063">
    <property type="component" value="Unassembled WGS sequence"/>
</dbReference>
<dbReference type="InterPro" id="IPR000522">
    <property type="entry name" value="ABC_transptr_permease_BtuC"/>
</dbReference>
<evidence type="ECO:0000256" key="2">
    <source>
        <dbReference type="ARBA" id="ARBA00007935"/>
    </source>
</evidence>
<feature type="transmembrane region" description="Helical" evidence="8">
    <location>
        <begin position="71"/>
        <end position="88"/>
    </location>
</feature>
<evidence type="ECO:0000256" key="6">
    <source>
        <dbReference type="ARBA" id="ARBA00022989"/>
    </source>
</evidence>
<dbReference type="AlphaFoldDB" id="A0A4R1PY45"/>
<evidence type="ECO:0000256" key="8">
    <source>
        <dbReference type="SAM" id="Phobius"/>
    </source>
</evidence>
<keyword evidence="5 8" id="KW-0812">Transmembrane</keyword>
<protein>
    <submittedName>
        <fullName evidence="9">Iron complex transport system permease protein</fullName>
    </submittedName>
</protein>
<dbReference type="OrthoDB" id="9792889at2"/>
<keyword evidence="4" id="KW-1003">Cell membrane</keyword>
<feature type="transmembrane region" description="Helical" evidence="8">
    <location>
        <begin position="311"/>
        <end position="331"/>
    </location>
</feature>